<dbReference type="eggNOG" id="COG0517">
    <property type="taxonomic scope" value="Bacteria"/>
</dbReference>
<evidence type="ECO:0000256" key="2">
    <source>
        <dbReference type="PROSITE-ProRule" id="PRU00703"/>
    </source>
</evidence>
<evidence type="ECO:0000259" key="3">
    <source>
        <dbReference type="PROSITE" id="PS51371"/>
    </source>
</evidence>
<feature type="domain" description="CBS" evidence="3">
    <location>
        <begin position="142"/>
        <end position="208"/>
    </location>
</feature>
<dbReference type="Pfam" id="PF08279">
    <property type="entry name" value="HTH_11"/>
    <property type="match status" value="1"/>
</dbReference>
<keyword evidence="1" id="KW-0677">Repeat</keyword>
<dbReference type="PANTHER" id="PTHR48108">
    <property type="entry name" value="CBS DOMAIN-CONTAINING PROTEIN CBSX2, CHLOROPLASTIC"/>
    <property type="match status" value="1"/>
</dbReference>
<dbReference type="PANTHER" id="PTHR48108:SF32">
    <property type="entry name" value="TRANSCRIPTIONAL REPRESSOR CCPN"/>
    <property type="match status" value="1"/>
</dbReference>
<dbReference type="PIRSF" id="PIRSF026546">
    <property type="entry name" value="UCP026546_CBS_YqzB"/>
    <property type="match status" value="1"/>
</dbReference>
<organism evidence="4 5">
    <name type="scientific">Peptoclostridium acidaminophilum DSM 3953</name>
    <dbReference type="NCBI Taxonomy" id="1286171"/>
    <lineage>
        <taxon>Bacteria</taxon>
        <taxon>Bacillati</taxon>
        <taxon>Bacillota</taxon>
        <taxon>Clostridia</taxon>
        <taxon>Peptostreptococcales</taxon>
        <taxon>Peptoclostridiaceae</taxon>
        <taxon>Peptoclostridium</taxon>
    </lineage>
</organism>
<dbReference type="EMBL" id="CP007452">
    <property type="protein sequence ID" value="AHM56717.1"/>
    <property type="molecule type" value="Genomic_DNA"/>
</dbReference>
<dbReference type="HOGENOM" id="CLU_090663_1_0_9"/>
<evidence type="ECO:0000313" key="4">
    <source>
        <dbReference type="EMBL" id="AHM56717.1"/>
    </source>
</evidence>
<dbReference type="AlphaFoldDB" id="W8TKL1"/>
<dbReference type="Proteomes" id="UP000019591">
    <property type="component" value="Chromosome"/>
</dbReference>
<reference evidence="4 5" key="1">
    <citation type="journal article" date="2014" name="Genome Announc.">
        <title>Complete Genome Sequence of Amino Acid-Utilizing Eubacterium acidaminophilum al-2 (DSM 3953).</title>
        <authorList>
            <person name="Poehlein A."/>
            <person name="Andreesen J.R."/>
            <person name="Daniel R."/>
        </authorList>
    </citation>
    <scope>NUCLEOTIDE SEQUENCE [LARGE SCALE GENOMIC DNA]</scope>
    <source>
        <strain evidence="4 5">DSM 3953</strain>
    </source>
</reference>
<sequence length="208" mass="22908">MTDRQLKIIEIVKQSGPITSEQIATLLSVTRATLRPDLAILTMSGILDARPKVGYFYVGIDENNLIAKKLRSKKVEDLMSLPVVVGEEATVYDTIVTIFLEDTGSVFVTDGGFLTGVVSRKDLLKNAIGGIDINKIPVGIIMTRRPNIVMAFPDENISDVARKIIEHEVDSVPVVEHVKREDGKEGYKILGKISKINIARFFVELAGE</sequence>
<evidence type="ECO:0000256" key="1">
    <source>
        <dbReference type="ARBA" id="ARBA00022737"/>
    </source>
</evidence>
<dbReference type="Gene3D" id="3.10.580.10">
    <property type="entry name" value="CBS-domain"/>
    <property type="match status" value="1"/>
</dbReference>
<gene>
    <name evidence="4" type="primary">ccpN</name>
    <name evidence="4" type="ORF">EAL2_c14220</name>
</gene>
<dbReference type="STRING" id="1286171.EAL2_c14220"/>
<dbReference type="InterPro" id="IPR013196">
    <property type="entry name" value="HTH_11"/>
</dbReference>
<keyword evidence="2" id="KW-0129">CBS domain</keyword>
<accession>W8TKL1</accession>
<dbReference type="KEGG" id="eac:EAL2_c14220"/>
<protein>
    <submittedName>
        <fullName evidence="4">Transcriptional repressor CcpN</fullName>
    </submittedName>
</protein>
<keyword evidence="5" id="KW-1185">Reference proteome</keyword>
<dbReference type="InterPro" id="IPR036390">
    <property type="entry name" value="WH_DNA-bd_sf"/>
</dbReference>
<dbReference type="PROSITE" id="PS51371">
    <property type="entry name" value="CBS"/>
    <property type="match status" value="1"/>
</dbReference>
<dbReference type="Gene3D" id="1.10.10.10">
    <property type="entry name" value="Winged helix-like DNA-binding domain superfamily/Winged helix DNA-binding domain"/>
    <property type="match status" value="1"/>
</dbReference>
<dbReference type="InterPro" id="IPR036388">
    <property type="entry name" value="WH-like_DNA-bd_sf"/>
</dbReference>
<dbReference type="SUPFAM" id="SSF54631">
    <property type="entry name" value="CBS-domain pair"/>
    <property type="match status" value="1"/>
</dbReference>
<dbReference type="InterPro" id="IPR016842">
    <property type="entry name" value="UCP026546_HTH-CBS"/>
</dbReference>
<dbReference type="Pfam" id="PF00571">
    <property type="entry name" value="CBS"/>
    <property type="match status" value="2"/>
</dbReference>
<proteinExistence type="predicted"/>
<dbReference type="SUPFAM" id="SSF46785">
    <property type="entry name" value="Winged helix' DNA-binding domain"/>
    <property type="match status" value="1"/>
</dbReference>
<dbReference type="CDD" id="cd04617">
    <property type="entry name" value="CBS_pair_CcpN"/>
    <property type="match status" value="1"/>
</dbReference>
<dbReference type="InterPro" id="IPR051462">
    <property type="entry name" value="CBS_domain-containing"/>
</dbReference>
<dbReference type="InterPro" id="IPR000644">
    <property type="entry name" value="CBS_dom"/>
</dbReference>
<dbReference type="InterPro" id="IPR046342">
    <property type="entry name" value="CBS_dom_sf"/>
</dbReference>
<name>W8TKL1_PEPAC</name>
<dbReference type="PATRIC" id="fig|1286171.3.peg.1373"/>
<evidence type="ECO:0000313" key="5">
    <source>
        <dbReference type="Proteomes" id="UP000019591"/>
    </source>
</evidence>